<dbReference type="EMBL" id="HBEJ01012455">
    <property type="protein sequence ID" value="CAD8373115.1"/>
    <property type="molecule type" value="Transcribed_RNA"/>
</dbReference>
<gene>
    <name evidence="4" type="ORF">MPOL1434_LOCUS7297</name>
</gene>
<dbReference type="Pfam" id="PF24867">
    <property type="entry name" value="DUF7733"/>
    <property type="match status" value="1"/>
</dbReference>
<name>A0A7S0ASX2_9STRA</name>
<dbReference type="InterPro" id="IPR056635">
    <property type="entry name" value="DUF7733"/>
</dbReference>
<reference evidence="4" key="1">
    <citation type="submission" date="2021-01" db="EMBL/GenBank/DDBJ databases">
        <authorList>
            <person name="Corre E."/>
            <person name="Pelletier E."/>
            <person name="Niang G."/>
            <person name="Scheremetjew M."/>
            <person name="Finn R."/>
            <person name="Kale V."/>
            <person name="Holt S."/>
            <person name="Cochrane G."/>
            <person name="Meng A."/>
            <person name="Brown T."/>
            <person name="Cohen L."/>
        </authorList>
    </citation>
    <scope>NUCLEOTIDE SEQUENCE</scope>
    <source>
        <strain evidence="4">CCMP3303</strain>
    </source>
</reference>
<feature type="compositionally biased region" description="Low complexity" evidence="1">
    <location>
        <begin position="16"/>
        <end position="28"/>
    </location>
</feature>
<accession>A0A7S0ASX2</accession>
<evidence type="ECO:0000313" key="4">
    <source>
        <dbReference type="EMBL" id="CAD8373115.1"/>
    </source>
</evidence>
<feature type="transmembrane region" description="Helical" evidence="2">
    <location>
        <begin position="72"/>
        <end position="90"/>
    </location>
</feature>
<dbReference type="AlphaFoldDB" id="A0A7S0ASX2"/>
<keyword evidence="2" id="KW-0472">Membrane</keyword>
<feature type="domain" description="DUF7733" evidence="3">
    <location>
        <begin position="123"/>
        <end position="262"/>
    </location>
</feature>
<proteinExistence type="predicted"/>
<keyword evidence="2" id="KW-1133">Transmembrane helix</keyword>
<evidence type="ECO:0000259" key="3">
    <source>
        <dbReference type="Pfam" id="PF24867"/>
    </source>
</evidence>
<organism evidence="4">
    <name type="scientific">Minutocellus polymorphus</name>
    <dbReference type="NCBI Taxonomy" id="265543"/>
    <lineage>
        <taxon>Eukaryota</taxon>
        <taxon>Sar</taxon>
        <taxon>Stramenopiles</taxon>
        <taxon>Ochrophyta</taxon>
        <taxon>Bacillariophyta</taxon>
        <taxon>Mediophyceae</taxon>
        <taxon>Cymatosirophycidae</taxon>
        <taxon>Cymatosirales</taxon>
        <taxon>Cymatosiraceae</taxon>
        <taxon>Minutocellus</taxon>
    </lineage>
</organism>
<feature type="compositionally biased region" description="Polar residues" evidence="1">
    <location>
        <begin position="1"/>
        <end position="15"/>
    </location>
</feature>
<sequence>MTATNTTAVNPWVNPTITGTSSNKTSKTSAAPEQILSEYSFAREGLVPCTIFAALGYGVHRHSGDAITNQDWIFSIGFLLYVFAANAIAFNGNQLQLNQWKQRNIRFQPMGQHSLGRGEFITEPSFLMYFAVSKVLGVLVPLVMMVAAPTEIATMLAPSLAVLLVQAVAEQSTVECHDVLRMAVPIAYSTYRLFGPLQVWAVASYDLYLDQAAGEEEEESSRSSRSSMYHVLNLGVAWANLLFGAYNLFGFLILRALPVYFDKDETPRVEMAYTLLPIPKKNNIKTI</sequence>
<evidence type="ECO:0000256" key="1">
    <source>
        <dbReference type="SAM" id="MobiDB-lite"/>
    </source>
</evidence>
<feature type="region of interest" description="Disordered" evidence="1">
    <location>
        <begin position="1"/>
        <end position="28"/>
    </location>
</feature>
<feature type="transmembrane region" description="Helical" evidence="2">
    <location>
        <begin position="231"/>
        <end position="254"/>
    </location>
</feature>
<evidence type="ECO:0000256" key="2">
    <source>
        <dbReference type="SAM" id="Phobius"/>
    </source>
</evidence>
<feature type="transmembrane region" description="Helical" evidence="2">
    <location>
        <begin position="126"/>
        <end position="148"/>
    </location>
</feature>
<keyword evidence="2" id="KW-0812">Transmembrane</keyword>
<protein>
    <recommendedName>
        <fullName evidence="3">DUF7733 domain-containing protein</fullName>
    </recommendedName>
</protein>